<keyword evidence="1" id="KW-0175">Coiled coil</keyword>
<protein>
    <recommendedName>
        <fullName evidence="4">DUF4164 family protein</fullName>
    </recommendedName>
</protein>
<dbReference type="AlphaFoldDB" id="A0A7W6H651"/>
<evidence type="ECO:0000313" key="2">
    <source>
        <dbReference type="EMBL" id="MBB3999294.1"/>
    </source>
</evidence>
<organism evidence="2 3">
    <name type="scientific">Aureimonas pseudogalii</name>
    <dbReference type="NCBI Taxonomy" id="1744844"/>
    <lineage>
        <taxon>Bacteria</taxon>
        <taxon>Pseudomonadati</taxon>
        <taxon>Pseudomonadota</taxon>
        <taxon>Alphaproteobacteria</taxon>
        <taxon>Hyphomicrobiales</taxon>
        <taxon>Aurantimonadaceae</taxon>
        <taxon>Aureimonas</taxon>
    </lineage>
</organism>
<evidence type="ECO:0000256" key="1">
    <source>
        <dbReference type="SAM" id="Coils"/>
    </source>
</evidence>
<dbReference type="Pfam" id="PF13747">
    <property type="entry name" value="DUF4164"/>
    <property type="match status" value="1"/>
</dbReference>
<gene>
    <name evidence="2" type="ORF">GGR04_003163</name>
</gene>
<accession>A0A7W6H651</accession>
<dbReference type="Proteomes" id="UP000542776">
    <property type="component" value="Unassembled WGS sequence"/>
</dbReference>
<evidence type="ECO:0000313" key="3">
    <source>
        <dbReference type="Proteomes" id="UP000542776"/>
    </source>
</evidence>
<dbReference type="RefSeq" id="WP_183200846.1">
    <property type="nucleotide sequence ID" value="NZ_JACIEK010000009.1"/>
</dbReference>
<evidence type="ECO:0008006" key="4">
    <source>
        <dbReference type="Google" id="ProtNLM"/>
    </source>
</evidence>
<reference evidence="2 3" key="1">
    <citation type="submission" date="2020-08" db="EMBL/GenBank/DDBJ databases">
        <title>Genomic Encyclopedia of Type Strains, Phase IV (KMG-IV): sequencing the most valuable type-strain genomes for metagenomic binning, comparative biology and taxonomic classification.</title>
        <authorList>
            <person name="Goeker M."/>
        </authorList>
    </citation>
    <scope>NUCLEOTIDE SEQUENCE [LARGE SCALE GENOMIC DNA]</scope>
    <source>
        <strain evidence="2 3">DSM 102238</strain>
    </source>
</reference>
<dbReference type="EMBL" id="JACIEK010000009">
    <property type="protein sequence ID" value="MBB3999294.1"/>
    <property type="molecule type" value="Genomic_DNA"/>
</dbReference>
<comment type="caution">
    <text evidence="2">The sequence shown here is derived from an EMBL/GenBank/DDBJ whole genome shotgun (WGS) entry which is preliminary data.</text>
</comment>
<proteinExistence type="predicted"/>
<sequence>MGAGTPLHDATLRLQHVLERLEGAVDARLSRDHIVLAAEEEVQRMTADRSKLAAELDTALTRAQRLEAANREVSRRLVTAMEQIRDVLARQRS</sequence>
<name>A0A7W6H651_9HYPH</name>
<feature type="coiled-coil region" evidence="1">
    <location>
        <begin position="35"/>
        <end position="83"/>
    </location>
</feature>
<keyword evidence="3" id="KW-1185">Reference proteome</keyword>
<dbReference type="InterPro" id="IPR025310">
    <property type="entry name" value="DUF4164"/>
</dbReference>